<organism evidence="6 7">
    <name type="scientific">Rhodococcus spelaei</name>
    <dbReference type="NCBI Taxonomy" id="2546320"/>
    <lineage>
        <taxon>Bacteria</taxon>
        <taxon>Bacillati</taxon>
        <taxon>Actinomycetota</taxon>
        <taxon>Actinomycetes</taxon>
        <taxon>Mycobacteriales</taxon>
        <taxon>Nocardiaceae</taxon>
        <taxon>Rhodococcus</taxon>
    </lineage>
</organism>
<dbReference type="EMBL" id="VIGH01000002">
    <property type="protein sequence ID" value="TQF74280.1"/>
    <property type="molecule type" value="Genomic_DNA"/>
</dbReference>
<dbReference type="PANTHER" id="PTHR30055">
    <property type="entry name" value="HTH-TYPE TRANSCRIPTIONAL REGULATOR RUTR"/>
    <property type="match status" value="1"/>
</dbReference>
<dbReference type="AlphaFoldDB" id="A0A541BPP2"/>
<dbReference type="SUPFAM" id="SSF48498">
    <property type="entry name" value="Tetracyclin repressor-like, C-terminal domain"/>
    <property type="match status" value="1"/>
</dbReference>
<dbReference type="InterPro" id="IPR009057">
    <property type="entry name" value="Homeodomain-like_sf"/>
</dbReference>
<evidence type="ECO:0000256" key="2">
    <source>
        <dbReference type="ARBA" id="ARBA00023125"/>
    </source>
</evidence>
<keyword evidence="2 4" id="KW-0238">DNA-binding</keyword>
<evidence type="ECO:0000259" key="5">
    <source>
        <dbReference type="PROSITE" id="PS50977"/>
    </source>
</evidence>
<dbReference type="OrthoDB" id="2570341at2"/>
<evidence type="ECO:0000256" key="4">
    <source>
        <dbReference type="PROSITE-ProRule" id="PRU00335"/>
    </source>
</evidence>
<name>A0A541BPP2_9NOCA</name>
<keyword evidence="3" id="KW-0804">Transcription</keyword>
<dbReference type="PANTHER" id="PTHR30055:SF151">
    <property type="entry name" value="TRANSCRIPTIONAL REGULATORY PROTEIN"/>
    <property type="match status" value="1"/>
</dbReference>
<dbReference type="Pfam" id="PF00440">
    <property type="entry name" value="TetR_N"/>
    <property type="match status" value="1"/>
</dbReference>
<feature type="domain" description="HTH tetR-type" evidence="5">
    <location>
        <begin position="27"/>
        <end position="87"/>
    </location>
</feature>
<dbReference type="InterPro" id="IPR050109">
    <property type="entry name" value="HTH-type_TetR-like_transc_reg"/>
</dbReference>
<evidence type="ECO:0000313" key="6">
    <source>
        <dbReference type="EMBL" id="TQF74280.1"/>
    </source>
</evidence>
<accession>A0A541BPP2</accession>
<evidence type="ECO:0000256" key="3">
    <source>
        <dbReference type="ARBA" id="ARBA00023163"/>
    </source>
</evidence>
<dbReference type="GO" id="GO:0003700">
    <property type="term" value="F:DNA-binding transcription factor activity"/>
    <property type="evidence" value="ECO:0007669"/>
    <property type="project" value="TreeGrafter"/>
</dbReference>
<dbReference type="PROSITE" id="PS50977">
    <property type="entry name" value="HTH_TETR_2"/>
    <property type="match status" value="1"/>
</dbReference>
<sequence>MARELIDLLWRGHPDAPRGGARGPRSKVTTSQAVDAAITLADGEGLDAVTVRRLAADLGISAMALYTHVGSRDDLLVLMVDAVRAGQDRAPYPSDDWRDRVRLVAEEELALHTTHQWLFDVTDQRTSFGPGTIAQYDHQLHAFDATNLDDVARDAALTFVVDFARSAARSRRPDPRAADIAAVWSSWNERLGAYLGDDFPLARRVGAAAGAAMNTSYSPAAAWRFGLDRVLDAVQSLVDAG</sequence>
<dbReference type="SUPFAM" id="SSF46689">
    <property type="entry name" value="Homeodomain-like"/>
    <property type="match status" value="1"/>
</dbReference>
<dbReference type="GO" id="GO:0000976">
    <property type="term" value="F:transcription cis-regulatory region binding"/>
    <property type="evidence" value="ECO:0007669"/>
    <property type="project" value="TreeGrafter"/>
</dbReference>
<dbReference type="Pfam" id="PF02909">
    <property type="entry name" value="TetR_C_1"/>
    <property type="match status" value="1"/>
</dbReference>
<dbReference type="InterPro" id="IPR036271">
    <property type="entry name" value="Tet_transcr_reg_TetR-rel_C_sf"/>
</dbReference>
<feature type="DNA-binding region" description="H-T-H motif" evidence="4">
    <location>
        <begin position="50"/>
        <end position="69"/>
    </location>
</feature>
<dbReference type="Gene3D" id="1.10.357.10">
    <property type="entry name" value="Tetracycline Repressor, domain 2"/>
    <property type="match status" value="1"/>
</dbReference>
<comment type="caution">
    <text evidence="6">The sequence shown here is derived from an EMBL/GenBank/DDBJ whole genome shotgun (WGS) entry which is preliminary data.</text>
</comment>
<dbReference type="RefSeq" id="WP_142096480.1">
    <property type="nucleotide sequence ID" value="NZ_VIGH01000002.1"/>
</dbReference>
<reference evidence="6 7" key="1">
    <citation type="submission" date="2019-06" db="EMBL/GenBank/DDBJ databases">
        <title>Rhodococcus spaelei sp. nov., isolated from a cave.</title>
        <authorList>
            <person name="Lee S.D."/>
        </authorList>
    </citation>
    <scope>NUCLEOTIDE SEQUENCE [LARGE SCALE GENOMIC DNA]</scope>
    <source>
        <strain evidence="6 7">C9-5</strain>
    </source>
</reference>
<dbReference type="Gene3D" id="1.10.10.60">
    <property type="entry name" value="Homeodomain-like"/>
    <property type="match status" value="1"/>
</dbReference>
<gene>
    <name evidence="6" type="ORF">FK531_06485</name>
</gene>
<evidence type="ECO:0000256" key="1">
    <source>
        <dbReference type="ARBA" id="ARBA00023015"/>
    </source>
</evidence>
<protein>
    <submittedName>
        <fullName evidence="6">TetR family transcriptional regulator</fullName>
    </submittedName>
</protein>
<dbReference type="InterPro" id="IPR001647">
    <property type="entry name" value="HTH_TetR"/>
</dbReference>
<keyword evidence="1" id="KW-0805">Transcription regulation</keyword>
<keyword evidence="7" id="KW-1185">Reference proteome</keyword>
<evidence type="ECO:0000313" key="7">
    <source>
        <dbReference type="Proteomes" id="UP000316256"/>
    </source>
</evidence>
<dbReference type="InterPro" id="IPR004111">
    <property type="entry name" value="Repressor_TetR_C"/>
</dbReference>
<dbReference type="Proteomes" id="UP000316256">
    <property type="component" value="Unassembled WGS sequence"/>
</dbReference>
<proteinExistence type="predicted"/>
<dbReference type="GO" id="GO:0045892">
    <property type="term" value="P:negative regulation of DNA-templated transcription"/>
    <property type="evidence" value="ECO:0007669"/>
    <property type="project" value="InterPro"/>
</dbReference>